<comment type="caution">
    <text evidence="23">The sequence shown here is derived from an EMBL/GenBank/DDBJ whole genome shotgun (WGS) entry which is preliminary data.</text>
</comment>
<keyword evidence="14 20" id="KW-0067">ATP-binding</keyword>
<gene>
    <name evidence="23" type="ORF">BSTOLATCC_MIC24040</name>
</gene>
<evidence type="ECO:0000259" key="22">
    <source>
        <dbReference type="PROSITE" id="PS50222"/>
    </source>
</evidence>
<evidence type="ECO:0000256" key="17">
    <source>
        <dbReference type="ARBA" id="ARBA00025692"/>
    </source>
</evidence>
<evidence type="ECO:0000313" key="23">
    <source>
        <dbReference type="EMBL" id="CAG9319489.1"/>
    </source>
</evidence>
<protein>
    <recommendedName>
        <fullName evidence="5">non-specific serine/threonine protein kinase</fullName>
        <ecNumber evidence="5">2.7.11.1</ecNumber>
    </recommendedName>
</protein>
<dbReference type="InterPro" id="IPR002048">
    <property type="entry name" value="EF_hand_dom"/>
</dbReference>
<keyword evidence="7" id="KW-0723">Serine/threonine-protein kinase</keyword>
<keyword evidence="10" id="KW-0677">Repeat</keyword>
<dbReference type="InterPro" id="IPR050205">
    <property type="entry name" value="CDPK_Ser/Thr_kinases"/>
</dbReference>
<dbReference type="Pfam" id="PF13499">
    <property type="entry name" value="EF-hand_7"/>
    <property type="match status" value="1"/>
</dbReference>
<dbReference type="AlphaFoldDB" id="A0AAU9J0U7"/>
<evidence type="ECO:0000256" key="19">
    <source>
        <dbReference type="ARBA" id="ARBA00048679"/>
    </source>
</evidence>
<dbReference type="EC" id="2.7.11.1" evidence="5"/>
<dbReference type="PROSITE" id="PS00107">
    <property type="entry name" value="PROTEIN_KINASE_ATP"/>
    <property type="match status" value="1"/>
</dbReference>
<keyword evidence="24" id="KW-1185">Reference proteome</keyword>
<dbReference type="PROSITE" id="PS50222">
    <property type="entry name" value="EF_HAND_2"/>
    <property type="match status" value="2"/>
</dbReference>
<evidence type="ECO:0000256" key="16">
    <source>
        <dbReference type="ARBA" id="ARBA00024334"/>
    </source>
</evidence>
<feature type="domain" description="Protein kinase" evidence="21">
    <location>
        <begin position="38"/>
        <end position="296"/>
    </location>
</feature>
<evidence type="ECO:0000256" key="1">
    <source>
        <dbReference type="ARBA" id="ARBA00001946"/>
    </source>
</evidence>
<dbReference type="GO" id="GO:0005856">
    <property type="term" value="C:cytoskeleton"/>
    <property type="evidence" value="ECO:0007669"/>
    <property type="project" value="UniProtKB-SubCell"/>
</dbReference>
<dbReference type="CDD" id="cd05117">
    <property type="entry name" value="STKc_CAMK"/>
    <property type="match status" value="1"/>
</dbReference>
<dbReference type="InterPro" id="IPR018247">
    <property type="entry name" value="EF_Hand_1_Ca_BS"/>
</dbReference>
<accession>A0AAU9J0U7</accession>
<dbReference type="SMART" id="SM00054">
    <property type="entry name" value="EFh"/>
    <property type="match status" value="3"/>
</dbReference>
<dbReference type="SUPFAM" id="SSF56112">
    <property type="entry name" value="Protein kinase-like (PK-like)"/>
    <property type="match status" value="1"/>
</dbReference>
<feature type="domain" description="EF-hand" evidence="22">
    <location>
        <begin position="412"/>
        <end position="447"/>
    </location>
</feature>
<dbReference type="GO" id="GO:0005524">
    <property type="term" value="F:ATP binding"/>
    <property type="evidence" value="ECO:0007669"/>
    <property type="project" value="UniProtKB-UniRule"/>
</dbReference>
<evidence type="ECO:0000313" key="24">
    <source>
        <dbReference type="Proteomes" id="UP001162131"/>
    </source>
</evidence>
<comment type="similarity">
    <text evidence="3">Belongs to the centrin family.</text>
</comment>
<dbReference type="PROSITE" id="PS50011">
    <property type="entry name" value="PROTEIN_KINASE_DOM"/>
    <property type="match status" value="1"/>
</dbReference>
<keyword evidence="15" id="KW-0206">Cytoskeleton</keyword>
<comment type="function">
    <text evidence="17">Plays a fundamental role in microtubule organizing center structure and function. Component of the infraciliary lattice (ICL) and the ciliary basal bodies.</text>
</comment>
<dbReference type="FunFam" id="1.10.510.10:FF:000571">
    <property type="entry name" value="Maternal embryonic leucine zipper kinase"/>
    <property type="match status" value="1"/>
</dbReference>
<dbReference type="PROSITE" id="PS00018">
    <property type="entry name" value="EF_HAND_1"/>
    <property type="match status" value="2"/>
</dbReference>
<comment type="subcellular location">
    <subcellularLocation>
        <location evidence="2">Cytoplasm</location>
        <location evidence="2">Cytoskeleton</location>
    </subcellularLocation>
</comment>
<comment type="similarity">
    <text evidence="16">Belongs to the protein kinase superfamily. Ser/Thr protein kinase family. CDPK subfamily.</text>
</comment>
<comment type="cofactor">
    <cofactor evidence="1">
        <name>Mg(2+)</name>
        <dbReference type="ChEBI" id="CHEBI:18420"/>
    </cofactor>
</comment>
<dbReference type="Pfam" id="PF00069">
    <property type="entry name" value="Pkinase"/>
    <property type="match status" value="1"/>
</dbReference>
<organism evidence="23 24">
    <name type="scientific">Blepharisma stoltei</name>
    <dbReference type="NCBI Taxonomy" id="1481888"/>
    <lineage>
        <taxon>Eukaryota</taxon>
        <taxon>Sar</taxon>
        <taxon>Alveolata</taxon>
        <taxon>Ciliophora</taxon>
        <taxon>Postciliodesmatophora</taxon>
        <taxon>Heterotrichea</taxon>
        <taxon>Heterotrichida</taxon>
        <taxon>Blepharismidae</taxon>
        <taxon>Blepharisma</taxon>
    </lineage>
</organism>
<evidence type="ECO:0000256" key="6">
    <source>
        <dbReference type="ARBA" id="ARBA00022490"/>
    </source>
</evidence>
<dbReference type="GO" id="GO:0005509">
    <property type="term" value="F:calcium ion binding"/>
    <property type="evidence" value="ECO:0007669"/>
    <property type="project" value="InterPro"/>
</dbReference>
<evidence type="ECO:0000256" key="2">
    <source>
        <dbReference type="ARBA" id="ARBA00004245"/>
    </source>
</evidence>
<dbReference type="FunFam" id="1.10.238.10:FF:000178">
    <property type="entry name" value="Calmodulin-2 A"/>
    <property type="match status" value="1"/>
</dbReference>
<evidence type="ECO:0000256" key="7">
    <source>
        <dbReference type="ARBA" id="ARBA00022527"/>
    </source>
</evidence>
<comment type="catalytic activity">
    <reaction evidence="18">
        <text>L-threonyl-[protein] + ATP = O-phospho-L-threonyl-[protein] + ADP + H(+)</text>
        <dbReference type="Rhea" id="RHEA:46608"/>
        <dbReference type="Rhea" id="RHEA-COMP:11060"/>
        <dbReference type="Rhea" id="RHEA-COMP:11605"/>
        <dbReference type="ChEBI" id="CHEBI:15378"/>
        <dbReference type="ChEBI" id="CHEBI:30013"/>
        <dbReference type="ChEBI" id="CHEBI:30616"/>
        <dbReference type="ChEBI" id="CHEBI:61977"/>
        <dbReference type="ChEBI" id="CHEBI:456216"/>
        <dbReference type="EC" id="2.7.11.1"/>
    </reaction>
</comment>
<evidence type="ECO:0000256" key="12">
    <source>
        <dbReference type="ARBA" id="ARBA00022777"/>
    </source>
</evidence>
<feature type="binding site" evidence="20">
    <location>
        <position position="74"/>
    </location>
    <ligand>
        <name>ATP</name>
        <dbReference type="ChEBI" id="CHEBI:30616"/>
    </ligand>
</feature>
<dbReference type="InterPro" id="IPR011009">
    <property type="entry name" value="Kinase-like_dom_sf"/>
</dbReference>
<evidence type="ECO:0000256" key="15">
    <source>
        <dbReference type="ARBA" id="ARBA00023212"/>
    </source>
</evidence>
<evidence type="ECO:0000256" key="9">
    <source>
        <dbReference type="ARBA" id="ARBA00022723"/>
    </source>
</evidence>
<dbReference type="PANTHER" id="PTHR24349">
    <property type="entry name" value="SERINE/THREONINE-PROTEIN KINASE"/>
    <property type="match status" value="1"/>
</dbReference>
<dbReference type="InterPro" id="IPR000719">
    <property type="entry name" value="Prot_kinase_dom"/>
</dbReference>
<dbReference type="SMART" id="SM00220">
    <property type="entry name" value="S_TKc"/>
    <property type="match status" value="1"/>
</dbReference>
<evidence type="ECO:0000256" key="13">
    <source>
        <dbReference type="ARBA" id="ARBA00022837"/>
    </source>
</evidence>
<feature type="domain" description="EF-hand" evidence="22">
    <location>
        <begin position="340"/>
        <end position="375"/>
    </location>
</feature>
<dbReference type="SUPFAM" id="SSF47473">
    <property type="entry name" value="EF-hand"/>
    <property type="match status" value="1"/>
</dbReference>
<dbReference type="GO" id="GO:0004674">
    <property type="term" value="F:protein serine/threonine kinase activity"/>
    <property type="evidence" value="ECO:0007669"/>
    <property type="project" value="UniProtKB-KW"/>
</dbReference>
<keyword evidence="13" id="KW-0106">Calcium</keyword>
<evidence type="ECO:0000256" key="5">
    <source>
        <dbReference type="ARBA" id="ARBA00012513"/>
    </source>
</evidence>
<evidence type="ECO:0000256" key="20">
    <source>
        <dbReference type="PROSITE-ProRule" id="PRU10141"/>
    </source>
</evidence>
<evidence type="ECO:0000256" key="18">
    <source>
        <dbReference type="ARBA" id="ARBA00047899"/>
    </source>
</evidence>
<dbReference type="Gene3D" id="1.10.238.10">
    <property type="entry name" value="EF-hand"/>
    <property type="match status" value="2"/>
</dbReference>
<sequence>MGACICKESQLKTPRKARILSRSEICKDSRLESVRDKYEFLKVLGYGQFGTVREAKKLGEVHSDKTYAIKSICKDKVKMNLLTMKRELDILKLVDHPNIIKLYEIYEDARYIHLVMELCTGGDIFDYILNKQILTEDEVGRIMKCMLSAVNHLHSLKICHRDLKPENFLFVSNSQDAEIKLVDFGMSNRFGENRVLHTMVGTPYYVAPEVLKGNYGKECDVWSLGVIMYFMLSGAHPFRSNDVKALFQKIVKCEYNFDDDRWKLVSKQAKNLIQKMLVLNPQHRISVKNAINHHWFIYLGQHNQSQHIKLEIFNSIKRFKAPSKLWQESMKVLVRDLSEEQIADLQAAFQDIDRSKTGFITADDIADAMRRNGYFFASEEIASLIEQIDYIGNGKLNYTQFLIAAMDRKRLLDEESMWNTFKYFDVNSNGYIQVEELKFALEKAGCFISDLDMVDILNEFQLKAGNGMDFGEFKEIMMCFSEETSALPTEANEIERKQTRRLSQKRLTVRRVTTNFAKKEDYYN</sequence>
<dbReference type="Gene3D" id="1.10.510.10">
    <property type="entry name" value="Transferase(Phosphotransferase) domain 1"/>
    <property type="match status" value="1"/>
</dbReference>
<keyword evidence="6" id="KW-0963">Cytoplasm</keyword>
<evidence type="ECO:0000256" key="3">
    <source>
        <dbReference type="ARBA" id="ARBA00005253"/>
    </source>
</evidence>
<keyword evidence="12" id="KW-0418">Kinase</keyword>
<comment type="catalytic activity">
    <reaction evidence="19">
        <text>L-seryl-[protein] + ATP = O-phospho-L-seryl-[protein] + ADP + H(+)</text>
        <dbReference type="Rhea" id="RHEA:17989"/>
        <dbReference type="Rhea" id="RHEA-COMP:9863"/>
        <dbReference type="Rhea" id="RHEA-COMP:11604"/>
        <dbReference type="ChEBI" id="CHEBI:15378"/>
        <dbReference type="ChEBI" id="CHEBI:29999"/>
        <dbReference type="ChEBI" id="CHEBI:30616"/>
        <dbReference type="ChEBI" id="CHEBI:83421"/>
        <dbReference type="ChEBI" id="CHEBI:456216"/>
        <dbReference type="EC" id="2.7.11.1"/>
    </reaction>
</comment>
<dbReference type="Gene3D" id="3.30.200.20">
    <property type="entry name" value="Phosphorylase Kinase, domain 1"/>
    <property type="match status" value="1"/>
</dbReference>
<dbReference type="Proteomes" id="UP001162131">
    <property type="component" value="Unassembled WGS sequence"/>
</dbReference>
<dbReference type="FunFam" id="3.30.200.20:FF:000315">
    <property type="entry name" value="Calcium-dependent protein kinase 3"/>
    <property type="match status" value="1"/>
</dbReference>
<dbReference type="InterPro" id="IPR008271">
    <property type="entry name" value="Ser/Thr_kinase_AS"/>
</dbReference>
<evidence type="ECO:0000256" key="14">
    <source>
        <dbReference type="ARBA" id="ARBA00022840"/>
    </source>
</evidence>
<evidence type="ECO:0000256" key="4">
    <source>
        <dbReference type="ARBA" id="ARBA00011245"/>
    </source>
</evidence>
<evidence type="ECO:0000256" key="11">
    <source>
        <dbReference type="ARBA" id="ARBA00022741"/>
    </source>
</evidence>
<dbReference type="Pfam" id="PF13202">
    <property type="entry name" value="EF-hand_5"/>
    <property type="match status" value="1"/>
</dbReference>
<dbReference type="EMBL" id="CAJZBQ010000023">
    <property type="protein sequence ID" value="CAG9319489.1"/>
    <property type="molecule type" value="Genomic_DNA"/>
</dbReference>
<proteinExistence type="inferred from homology"/>
<comment type="subunit">
    <text evidence="4">Monomer.</text>
</comment>
<keyword evidence="9" id="KW-0479">Metal-binding</keyword>
<reference evidence="23" key="1">
    <citation type="submission" date="2021-09" db="EMBL/GenBank/DDBJ databases">
        <authorList>
            <consortium name="AG Swart"/>
            <person name="Singh M."/>
            <person name="Singh A."/>
            <person name="Seah K."/>
            <person name="Emmerich C."/>
        </authorList>
    </citation>
    <scope>NUCLEOTIDE SEQUENCE</scope>
    <source>
        <strain evidence="23">ATCC30299</strain>
    </source>
</reference>
<name>A0AAU9J0U7_9CILI</name>
<dbReference type="InterPro" id="IPR017441">
    <property type="entry name" value="Protein_kinase_ATP_BS"/>
</dbReference>
<evidence type="ECO:0000256" key="8">
    <source>
        <dbReference type="ARBA" id="ARBA00022679"/>
    </source>
</evidence>
<evidence type="ECO:0000256" key="10">
    <source>
        <dbReference type="ARBA" id="ARBA00022737"/>
    </source>
</evidence>
<dbReference type="InterPro" id="IPR011992">
    <property type="entry name" value="EF-hand-dom_pair"/>
</dbReference>
<evidence type="ECO:0000259" key="21">
    <source>
        <dbReference type="PROSITE" id="PS50011"/>
    </source>
</evidence>
<keyword evidence="11 20" id="KW-0547">Nucleotide-binding</keyword>
<dbReference type="PROSITE" id="PS00108">
    <property type="entry name" value="PROTEIN_KINASE_ST"/>
    <property type="match status" value="1"/>
</dbReference>
<keyword evidence="8" id="KW-0808">Transferase</keyword>